<name>A0AAP9ECW6_LEULA</name>
<dbReference type="AlphaFoldDB" id="A0AAP9ECW6"/>
<dbReference type="EMBL" id="CP042387">
    <property type="protein sequence ID" value="QEA44129.1"/>
    <property type="molecule type" value="Genomic_DNA"/>
</dbReference>
<gene>
    <name evidence="1" type="ORF">FGL83_05390</name>
</gene>
<protein>
    <submittedName>
        <fullName evidence="1">Uncharacterized protein</fullName>
    </submittedName>
</protein>
<keyword evidence="2" id="KW-1185">Reference proteome</keyword>
<evidence type="ECO:0000313" key="1">
    <source>
        <dbReference type="EMBL" id="QEA44129.1"/>
    </source>
</evidence>
<sequence length="59" mass="6983">MNKKVQEIKFGFYKESNYKGWTEQVLTFDNSSRSAFEVDYKRQVNKLISTPVYELQIVG</sequence>
<dbReference type="Proteomes" id="UP000321298">
    <property type="component" value="Chromosome"/>
</dbReference>
<dbReference type="GeneID" id="66531622"/>
<accession>A0AAP9ECW6</accession>
<dbReference type="RefSeq" id="WP_147001043.1">
    <property type="nucleotide sequence ID" value="NZ_CP042387.1"/>
</dbReference>
<proteinExistence type="predicted"/>
<reference evidence="1 2" key="1">
    <citation type="submission" date="2019-06" db="EMBL/GenBank/DDBJ databases">
        <title>Genome analyses of bacteria isolated from kimchi.</title>
        <authorList>
            <person name="Lee S."/>
            <person name="Ahn S."/>
            <person name="Roh S."/>
        </authorList>
    </citation>
    <scope>NUCLEOTIDE SEQUENCE [LARGE SCALE GENOMIC DNA]</scope>
    <source>
        <strain evidence="1 2">CBA3625</strain>
    </source>
</reference>
<evidence type="ECO:0000313" key="2">
    <source>
        <dbReference type="Proteomes" id="UP000321298"/>
    </source>
</evidence>
<organism evidence="1 2">
    <name type="scientific">Leuconostoc lactis</name>
    <dbReference type="NCBI Taxonomy" id="1246"/>
    <lineage>
        <taxon>Bacteria</taxon>
        <taxon>Bacillati</taxon>
        <taxon>Bacillota</taxon>
        <taxon>Bacilli</taxon>
        <taxon>Lactobacillales</taxon>
        <taxon>Lactobacillaceae</taxon>
        <taxon>Leuconostoc</taxon>
    </lineage>
</organism>